<dbReference type="AlphaFoldDB" id="A0A644T0I8"/>
<comment type="caution">
    <text evidence="1">The sequence shown here is derived from an EMBL/GenBank/DDBJ whole genome shotgun (WGS) entry which is preliminary data.</text>
</comment>
<sequence>MANELTTKQEKAIIALMTQPTLHEAAQSVGVSYVTINSWLKNPFFNQEFKRMRDKAVESALGKIQNSSNNAVNVLIGIMNDESKNANVRVTAAKTIVEFSMKIRDSDVSAQLEELTQLIKTGKGTVQYFE</sequence>
<evidence type="ECO:0000313" key="1">
    <source>
        <dbReference type="EMBL" id="MPL60415.1"/>
    </source>
</evidence>
<dbReference type="Gene3D" id="1.10.10.60">
    <property type="entry name" value="Homeodomain-like"/>
    <property type="match status" value="1"/>
</dbReference>
<evidence type="ECO:0008006" key="2">
    <source>
        <dbReference type="Google" id="ProtNLM"/>
    </source>
</evidence>
<name>A0A644T0I8_9ZZZZ</name>
<accession>A0A644T0I8</accession>
<gene>
    <name evidence="1" type="ORF">SDC9_05976</name>
</gene>
<reference evidence="1" key="1">
    <citation type="submission" date="2019-08" db="EMBL/GenBank/DDBJ databases">
        <authorList>
            <person name="Kucharzyk K."/>
            <person name="Murdoch R.W."/>
            <person name="Higgins S."/>
            <person name="Loffler F."/>
        </authorList>
    </citation>
    <scope>NUCLEOTIDE SEQUENCE</scope>
</reference>
<organism evidence="1">
    <name type="scientific">bioreactor metagenome</name>
    <dbReference type="NCBI Taxonomy" id="1076179"/>
    <lineage>
        <taxon>unclassified sequences</taxon>
        <taxon>metagenomes</taxon>
        <taxon>ecological metagenomes</taxon>
    </lineage>
</organism>
<proteinExistence type="predicted"/>
<protein>
    <recommendedName>
        <fullName evidence="2">Homeodomain phBC6A51-type domain-containing protein</fullName>
    </recommendedName>
</protein>
<dbReference type="EMBL" id="VSSQ01000012">
    <property type="protein sequence ID" value="MPL60415.1"/>
    <property type="molecule type" value="Genomic_DNA"/>
</dbReference>